<evidence type="ECO:0000313" key="4">
    <source>
        <dbReference type="Proteomes" id="UP000218172"/>
    </source>
</evidence>
<keyword evidence="1" id="KW-0802">TPR repeat</keyword>
<dbReference type="Proteomes" id="UP000218172">
    <property type="component" value="Unassembled WGS sequence"/>
</dbReference>
<accession>A0A2A4MRY4</accession>
<dbReference type="Gene3D" id="1.25.40.10">
    <property type="entry name" value="Tetratricopeptide repeat domain"/>
    <property type="match status" value="1"/>
</dbReference>
<evidence type="ECO:0000256" key="1">
    <source>
        <dbReference type="PROSITE-ProRule" id="PRU00339"/>
    </source>
</evidence>
<keyword evidence="2" id="KW-1133">Transmembrane helix</keyword>
<comment type="caution">
    <text evidence="3">The sequence shown here is derived from an EMBL/GenBank/DDBJ whole genome shotgun (WGS) entry which is preliminary data.</text>
</comment>
<evidence type="ECO:0000313" key="3">
    <source>
        <dbReference type="EMBL" id="PCH62632.1"/>
    </source>
</evidence>
<dbReference type="InterPro" id="IPR011990">
    <property type="entry name" value="TPR-like_helical_dom_sf"/>
</dbReference>
<organism evidence="3 4">
    <name type="scientific">SAR86 cluster bacterium</name>
    <dbReference type="NCBI Taxonomy" id="2030880"/>
    <lineage>
        <taxon>Bacteria</taxon>
        <taxon>Pseudomonadati</taxon>
        <taxon>Pseudomonadota</taxon>
        <taxon>Gammaproteobacteria</taxon>
        <taxon>SAR86 cluster</taxon>
    </lineage>
</organism>
<dbReference type="InterPro" id="IPR019734">
    <property type="entry name" value="TPR_rpt"/>
</dbReference>
<dbReference type="SMART" id="SM00028">
    <property type="entry name" value="TPR"/>
    <property type="match status" value="5"/>
</dbReference>
<proteinExistence type="predicted"/>
<name>A0A2A4MRY4_9GAMM</name>
<dbReference type="EMBL" id="NVQR01000035">
    <property type="protein sequence ID" value="PCH62632.1"/>
    <property type="molecule type" value="Genomic_DNA"/>
</dbReference>
<evidence type="ECO:0000256" key="2">
    <source>
        <dbReference type="SAM" id="Phobius"/>
    </source>
</evidence>
<dbReference type="SUPFAM" id="SSF48452">
    <property type="entry name" value="TPR-like"/>
    <property type="match status" value="1"/>
</dbReference>
<gene>
    <name evidence="3" type="ORF">COC19_02470</name>
</gene>
<keyword evidence="2" id="KW-0812">Transmembrane</keyword>
<keyword evidence="2" id="KW-0472">Membrane</keyword>
<dbReference type="PROSITE" id="PS50005">
    <property type="entry name" value="TPR"/>
    <property type="match status" value="1"/>
</dbReference>
<feature type="repeat" description="TPR" evidence="1">
    <location>
        <begin position="228"/>
        <end position="261"/>
    </location>
</feature>
<protein>
    <submittedName>
        <fullName evidence="3">Uncharacterized protein</fullName>
    </submittedName>
</protein>
<reference evidence="4" key="1">
    <citation type="submission" date="2017-08" db="EMBL/GenBank/DDBJ databases">
        <title>A dynamic microbial community with high functional redundancy inhabits the cold, oxic subseafloor aquifer.</title>
        <authorList>
            <person name="Tully B.J."/>
            <person name="Wheat C.G."/>
            <person name="Glazer B.T."/>
            <person name="Huber J.A."/>
        </authorList>
    </citation>
    <scope>NUCLEOTIDE SEQUENCE [LARGE SCALE GENOMIC DNA]</scope>
</reference>
<feature type="transmembrane region" description="Helical" evidence="2">
    <location>
        <begin position="42"/>
        <end position="65"/>
    </location>
</feature>
<sequence>MPDKPNDQSNDKPIEDVDFDLETSPLFPAQENVVKSDKLSPLVWISLAVLIIIALGVVFVLPTIVEEYELPLEKRVQVSPSLPGARPAQELGISPFELAQQAIHRKEAQDVLASLLELQADLDAIEVDSWGGEVYREAISFAEIGDGFYREQAFIEARDSYSQGLNALQNIIDTTPEVLVRLLQQGQIALEVLDAQLAAQYFSQALLLDIENSLAMAGLARAKTLDEVGGLISRAQTRYEGSELEAALELYEQAFSLDPQYTALGTNLNRVKQAITENEFSQIMSEGYALLENEQPELAINAFRQASNLGIRIEQALAAITQTENQISSREISTLQGQISSAEIAEQWAEAVSAYKEVLSVDGNLVFAINGKDYAEKRLRLDQLLEASIAAPERFADDEVYQQTLDIYYTGRAIEEPGDKLVQQLTTLQELLDSSQQSISVQLISNNETQVSLLRSGGLGLFQRQSISLKPGRYVLVGQRQGYRDVRTEFMVGFGQTPTQMLIQCDEKIIASRGR</sequence>
<dbReference type="AlphaFoldDB" id="A0A2A4MRY4"/>